<feature type="compositionally biased region" description="Acidic residues" evidence="1">
    <location>
        <begin position="77"/>
        <end position="86"/>
    </location>
</feature>
<evidence type="ECO:0000313" key="3">
    <source>
        <dbReference type="Proteomes" id="UP001451303"/>
    </source>
</evidence>
<proteinExistence type="predicted"/>
<gene>
    <name evidence="2" type="ORF">QR685DRAFT_571239</name>
</gene>
<evidence type="ECO:0000313" key="2">
    <source>
        <dbReference type="EMBL" id="KAL0470058.1"/>
    </source>
</evidence>
<feature type="region of interest" description="Disordered" evidence="1">
    <location>
        <begin position="62"/>
        <end position="86"/>
    </location>
</feature>
<comment type="caution">
    <text evidence="2">The sequence shown here is derived from an EMBL/GenBank/DDBJ whole genome shotgun (WGS) entry which is preliminary data.</text>
</comment>
<feature type="compositionally biased region" description="Polar residues" evidence="1">
    <location>
        <begin position="65"/>
        <end position="74"/>
    </location>
</feature>
<protein>
    <submittedName>
        <fullName evidence="2">Uncharacterized protein</fullName>
    </submittedName>
</protein>
<dbReference type="EMBL" id="JAVLET010000004">
    <property type="protein sequence ID" value="KAL0470058.1"/>
    <property type="molecule type" value="Genomic_DNA"/>
</dbReference>
<reference evidence="2 3" key="1">
    <citation type="submission" date="2023-09" db="EMBL/GenBank/DDBJ databases">
        <title>Multi-omics analysis of a traditional fermented food reveals byproduct-associated fungal strains for waste-to-food upcycling.</title>
        <authorList>
            <consortium name="Lawrence Berkeley National Laboratory"/>
            <person name="Rekdal V.M."/>
            <person name="Villalobos-Escobedo J.M."/>
            <person name="Rodriguez-Valeron N."/>
            <person name="Garcia M.O."/>
            <person name="Vasquez D.P."/>
            <person name="Damayanti I."/>
            <person name="Sorensen P.M."/>
            <person name="Baidoo E.E."/>
            <person name="De Carvalho A.C."/>
            <person name="Riley R."/>
            <person name="Lipzen A."/>
            <person name="He G."/>
            <person name="Yan M."/>
            <person name="Haridas S."/>
            <person name="Daum C."/>
            <person name="Yoshinaga Y."/>
            <person name="Ng V."/>
            <person name="Grigoriev I.V."/>
            <person name="Munk R."/>
            <person name="Nuraida L."/>
            <person name="Wijaya C.H."/>
            <person name="Morales P.-C."/>
            <person name="Keasling J.D."/>
        </authorList>
    </citation>
    <scope>NUCLEOTIDE SEQUENCE [LARGE SCALE GENOMIC DNA]</scope>
    <source>
        <strain evidence="2 3">FGSC 2613</strain>
    </source>
</reference>
<evidence type="ECO:0000256" key="1">
    <source>
        <dbReference type="SAM" id="MobiDB-lite"/>
    </source>
</evidence>
<organism evidence="2 3">
    <name type="scientific">Neurospora intermedia</name>
    <dbReference type="NCBI Taxonomy" id="5142"/>
    <lineage>
        <taxon>Eukaryota</taxon>
        <taxon>Fungi</taxon>
        <taxon>Dikarya</taxon>
        <taxon>Ascomycota</taxon>
        <taxon>Pezizomycotina</taxon>
        <taxon>Sordariomycetes</taxon>
        <taxon>Sordariomycetidae</taxon>
        <taxon>Sordariales</taxon>
        <taxon>Sordariaceae</taxon>
        <taxon>Neurospora</taxon>
    </lineage>
</organism>
<name>A0ABR3DDT0_NEUIN</name>
<accession>A0ABR3DDT0</accession>
<keyword evidence="3" id="KW-1185">Reference proteome</keyword>
<dbReference type="Proteomes" id="UP001451303">
    <property type="component" value="Unassembled WGS sequence"/>
</dbReference>
<sequence length="86" mass="9631">MFLAYCEASRSITTDFLAKASGIMLFILPPGFFLQLLQKSTFLLACGGTIDNTAGREFSHKYSARPNTSYSSIERNLEDETNQQVR</sequence>